<accession>A0A6J7GKI0</accession>
<evidence type="ECO:0000256" key="8">
    <source>
        <dbReference type="ARBA" id="ARBA00023315"/>
    </source>
</evidence>
<evidence type="ECO:0000256" key="7">
    <source>
        <dbReference type="ARBA" id="ARBA00023136"/>
    </source>
</evidence>
<reference evidence="11" key="1">
    <citation type="submission" date="2020-05" db="EMBL/GenBank/DDBJ databases">
        <authorList>
            <person name="Chiriac C."/>
            <person name="Salcher M."/>
            <person name="Ghai R."/>
            <person name="Kavagutti S V."/>
        </authorList>
    </citation>
    <scope>NUCLEOTIDE SEQUENCE</scope>
</reference>
<protein>
    <submittedName>
        <fullName evidence="11">Unannotated protein</fullName>
    </submittedName>
</protein>
<keyword evidence="4 9" id="KW-0812">Transmembrane</keyword>
<dbReference type="GO" id="GO:0016746">
    <property type="term" value="F:acyltransferase activity"/>
    <property type="evidence" value="ECO:0007669"/>
    <property type="project" value="UniProtKB-KW"/>
</dbReference>
<dbReference type="Pfam" id="PF18927">
    <property type="entry name" value="CrtO"/>
    <property type="match status" value="1"/>
</dbReference>
<evidence type="ECO:0000256" key="5">
    <source>
        <dbReference type="ARBA" id="ARBA00022729"/>
    </source>
</evidence>
<evidence type="ECO:0000313" key="10">
    <source>
        <dbReference type="EMBL" id="CAB4669841.1"/>
    </source>
</evidence>
<feature type="transmembrane region" description="Helical" evidence="9">
    <location>
        <begin position="120"/>
        <end position="138"/>
    </location>
</feature>
<keyword evidence="5" id="KW-0732">Signal</keyword>
<evidence type="ECO:0000256" key="1">
    <source>
        <dbReference type="ARBA" id="ARBA00004162"/>
    </source>
</evidence>
<evidence type="ECO:0000256" key="6">
    <source>
        <dbReference type="ARBA" id="ARBA00022989"/>
    </source>
</evidence>
<proteinExistence type="predicted"/>
<organism evidence="11">
    <name type="scientific">freshwater metagenome</name>
    <dbReference type="NCBI Taxonomy" id="449393"/>
    <lineage>
        <taxon>unclassified sequences</taxon>
        <taxon>metagenomes</taxon>
        <taxon>ecological metagenomes</taxon>
    </lineage>
</organism>
<dbReference type="GO" id="GO:0005886">
    <property type="term" value="C:plasma membrane"/>
    <property type="evidence" value="ECO:0007669"/>
    <property type="project" value="UniProtKB-SubCell"/>
</dbReference>
<keyword evidence="8" id="KW-0012">Acyltransferase</keyword>
<keyword evidence="7 9" id="KW-0472">Membrane</keyword>
<evidence type="ECO:0000256" key="2">
    <source>
        <dbReference type="ARBA" id="ARBA00022475"/>
    </source>
</evidence>
<evidence type="ECO:0000313" key="11">
    <source>
        <dbReference type="EMBL" id="CAB4907594.1"/>
    </source>
</evidence>
<gene>
    <name evidence="10" type="ORF">UFOPK2282_01018</name>
    <name evidence="11" type="ORF">UFOPK3576_00876</name>
</gene>
<dbReference type="EMBL" id="CAEZWR010000118">
    <property type="protein sequence ID" value="CAB4669841.1"/>
    <property type="molecule type" value="Genomic_DNA"/>
</dbReference>
<dbReference type="EMBL" id="CAFBMO010000031">
    <property type="protein sequence ID" value="CAB4907594.1"/>
    <property type="molecule type" value="Genomic_DNA"/>
</dbReference>
<keyword evidence="6 9" id="KW-1133">Transmembrane helix</keyword>
<dbReference type="AlphaFoldDB" id="A0A6J7GKI0"/>
<evidence type="ECO:0000256" key="3">
    <source>
        <dbReference type="ARBA" id="ARBA00022679"/>
    </source>
</evidence>
<keyword evidence="2" id="KW-1003">Cell membrane</keyword>
<evidence type="ECO:0000256" key="4">
    <source>
        <dbReference type="ARBA" id="ARBA00022692"/>
    </source>
</evidence>
<keyword evidence="3" id="KW-0808">Transferase</keyword>
<dbReference type="InterPro" id="IPR044021">
    <property type="entry name" value="CrtO"/>
</dbReference>
<evidence type="ECO:0000256" key="9">
    <source>
        <dbReference type="SAM" id="Phobius"/>
    </source>
</evidence>
<sequence length="159" mass="18367">MSDLVWLIAINVLVIVVLSVLIGVLAPRWPAGWLKADRFPLTALPFETHHHYRKLRVATLRARLPELGGLFGGASKSSLPGTDLESLDRYLVEVRRAEWVHILSCLTPLPLFFYNPWWMALAFFVVVLIVNGLFLIVLRHNRLRLLQVREIQERRLRNL</sequence>
<comment type="subcellular location">
    <subcellularLocation>
        <location evidence="1">Cell membrane</location>
        <topology evidence="1">Single-pass membrane protein</topology>
    </subcellularLocation>
</comment>
<name>A0A6J7GKI0_9ZZZZ</name>
<feature type="transmembrane region" description="Helical" evidence="9">
    <location>
        <begin position="6"/>
        <end position="26"/>
    </location>
</feature>